<keyword evidence="2" id="KW-1185">Reference proteome</keyword>
<name>A0A517Y461_9BACT</name>
<dbReference type="InterPro" id="IPR011447">
    <property type="entry name" value="DUF1552"/>
</dbReference>
<dbReference type="Proteomes" id="UP000315017">
    <property type="component" value="Chromosome"/>
</dbReference>
<protein>
    <recommendedName>
        <fullName evidence="3">DUF1552 domain-containing protein</fullName>
    </recommendedName>
</protein>
<evidence type="ECO:0000313" key="1">
    <source>
        <dbReference type="EMBL" id="QDU25007.1"/>
    </source>
</evidence>
<dbReference type="RefSeq" id="WP_145083196.1">
    <property type="nucleotide sequence ID" value="NZ_CP036274.1"/>
</dbReference>
<sequence>MISLPRRHFLKNAGIAIGLPLLDSMLPSKSFGDAPTSPLRRMVCIGVPFGFDPTAFVPVATGSDYVLPSHLTHLEDYRNDFTVISGLSHPNTGGGGHKAEAVMLTGAPYPDYSYNLKNTISVDQAFAARFRGETRYESFVLTTQGQSLSVTSNGVAIPAMDRPSAVFKKLFLAATPAEMEAELHRIDEGRSMLDLVGDRAKNLNRQLGTADRQRVEEYFESVRDVERQLKMTREWVNRPKPQAVGGEPKDISDNQLQKAKFQLMIDMIHLALVTDSTRAVSLMTFGMHHDLSHHGKEPKKLAACRQVEVELIQAFGGLLAKLKNSKEGGSTLLDSTMVLMTSNLRDGNTHWTYNLPAILAGGGFKHGRHLAFNQPYLQEVKQELNAAPDSKFNPEKKIPLMGQDQQPLCNLYTSMLRNGGVEVERFGSATGPLEGLV</sequence>
<dbReference type="AlphaFoldDB" id="A0A517Y461"/>
<dbReference type="KEGG" id="aagg:ETAA8_00680"/>
<accession>A0A517Y461</accession>
<evidence type="ECO:0000313" key="2">
    <source>
        <dbReference type="Proteomes" id="UP000315017"/>
    </source>
</evidence>
<dbReference type="Pfam" id="PF07586">
    <property type="entry name" value="HXXSHH"/>
    <property type="match status" value="1"/>
</dbReference>
<gene>
    <name evidence="1" type="ORF">ETAA8_00680</name>
</gene>
<evidence type="ECO:0008006" key="3">
    <source>
        <dbReference type="Google" id="ProtNLM"/>
    </source>
</evidence>
<dbReference type="OrthoDB" id="244238at2"/>
<organism evidence="1 2">
    <name type="scientific">Anatilimnocola aggregata</name>
    <dbReference type="NCBI Taxonomy" id="2528021"/>
    <lineage>
        <taxon>Bacteria</taxon>
        <taxon>Pseudomonadati</taxon>
        <taxon>Planctomycetota</taxon>
        <taxon>Planctomycetia</taxon>
        <taxon>Pirellulales</taxon>
        <taxon>Pirellulaceae</taxon>
        <taxon>Anatilimnocola</taxon>
    </lineage>
</organism>
<dbReference type="EMBL" id="CP036274">
    <property type="protein sequence ID" value="QDU25007.1"/>
    <property type="molecule type" value="Genomic_DNA"/>
</dbReference>
<proteinExistence type="predicted"/>
<reference evidence="1 2" key="1">
    <citation type="submission" date="2019-02" db="EMBL/GenBank/DDBJ databases">
        <title>Deep-cultivation of Planctomycetes and their phenomic and genomic characterization uncovers novel biology.</title>
        <authorList>
            <person name="Wiegand S."/>
            <person name="Jogler M."/>
            <person name="Boedeker C."/>
            <person name="Pinto D."/>
            <person name="Vollmers J."/>
            <person name="Rivas-Marin E."/>
            <person name="Kohn T."/>
            <person name="Peeters S.H."/>
            <person name="Heuer A."/>
            <person name="Rast P."/>
            <person name="Oberbeckmann S."/>
            <person name="Bunk B."/>
            <person name="Jeske O."/>
            <person name="Meyerdierks A."/>
            <person name="Storesund J.E."/>
            <person name="Kallscheuer N."/>
            <person name="Luecker S."/>
            <person name="Lage O.M."/>
            <person name="Pohl T."/>
            <person name="Merkel B.J."/>
            <person name="Hornburger P."/>
            <person name="Mueller R.-W."/>
            <person name="Bruemmer F."/>
            <person name="Labrenz M."/>
            <person name="Spormann A.M."/>
            <person name="Op den Camp H."/>
            <person name="Overmann J."/>
            <person name="Amann R."/>
            <person name="Jetten M.S.M."/>
            <person name="Mascher T."/>
            <person name="Medema M.H."/>
            <person name="Devos D.P."/>
            <person name="Kaster A.-K."/>
            <person name="Ovreas L."/>
            <person name="Rohde M."/>
            <person name="Galperin M.Y."/>
            <person name="Jogler C."/>
        </authorList>
    </citation>
    <scope>NUCLEOTIDE SEQUENCE [LARGE SCALE GENOMIC DNA]</scope>
    <source>
        <strain evidence="1 2">ETA_A8</strain>
    </source>
</reference>